<dbReference type="AlphaFoldDB" id="A0A931I659"/>
<dbReference type="GO" id="GO:0003697">
    <property type="term" value="F:single-stranded DNA binding"/>
    <property type="evidence" value="ECO:0007669"/>
    <property type="project" value="TreeGrafter"/>
</dbReference>
<dbReference type="GO" id="GO:0005524">
    <property type="term" value="F:ATP binding"/>
    <property type="evidence" value="ECO:0007669"/>
    <property type="project" value="InterPro"/>
</dbReference>
<dbReference type="Pfam" id="PF00004">
    <property type="entry name" value="AAA"/>
    <property type="match status" value="1"/>
</dbReference>
<evidence type="ECO:0000259" key="1">
    <source>
        <dbReference type="SMART" id="SM00382"/>
    </source>
</evidence>
<dbReference type="GO" id="GO:0004176">
    <property type="term" value="F:ATP-dependent peptidase activity"/>
    <property type="evidence" value="ECO:0007669"/>
    <property type="project" value="InterPro"/>
</dbReference>
<dbReference type="GO" id="GO:0016887">
    <property type="term" value="F:ATP hydrolysis activity"/>
    <property type="evidence" value="ECO:0007669"/>
    <property type="project" value="InterPro"/>
</dbReference>
<comment type="caution">
    <text evidence="2">The sequence shown here is derived from an EMBL/GenBank/DDBJ whole genome shotgun (WGS) entry which is preliminary data.</text>
</comment>
<accession>A0A931I659</accession>
<name>A0A931I659_9HYPH</name>
<sequence>MARASRPSADLQQLHFERRSKQVIAGTRLPSEADLLRGMPFYRDDVSEDIREFTERAAEHIRGSEMAGLDSLLSILDSLALAPGAEALALLEAEFRDYSGVADLPTDARRMRCRIYRAACGDADASALVAAEIAALGLEDIRQGHGRDLVWRSLGWAVHSRRMEDWHGTGARVSFAGKHYREGVGAYAKEFSKAFDPTSEVQGRSTPSGRAAATFDETTYGSRSGSGEEGIVVFKTIGKVTTKGGAEVGKDYGRLVGNALPLSPVPDIHLVRGVLLEEFPYAASVIETVLRDLDGRDGVHVGPTLLIGPPGSGKSHFARRLAEELKTPWEMIPCGGLSDGMHGGATRKWATGEPSLPVSVIRTHRHAGPVIILDEIEKAGTGRHNGTLHDVLHGLLERETAARWHDPYIDASCDLSHISWIMTANTVEPVPRSLRDRCRCIRFPEPGPEHLSALAQRLLAEKYRDKGFDPKWAVPLDGVELEALSAAWPGGSIRTLQRIVERLIDVREASMTRC</sequence>
<protein>
    <submittedName>
        <fullName evidence="2">AAA family ATPase</fullName>
    </submittedName>
</protein>
<dbReference type="GO" id="GO:0051131">
    <property type="term" value="P:chaperone-mediated protein complex assembly"/>
    <property type="evidence" value="ECO:0007669"/>
    <property type="project" value="TreeGrafter"/>
</dbReference>
<dbReference type="InterPro" id="IPR027065">
    <property type="entry name" value="Lon_Prtase"/>
</dbReference>
<dbReference type="SMART" id="SM00382">
    <property type="entry name" value="AAA"/>
    <property type="match status" value="1"/>
</dbReference>
<dbReference type="GO" id="GO:0004252">
    <property type="term" value="F:serine-type endopeptidase activity"/>
    <property type="evidence" value="ECO:0007669"/>
    <property type="project" value="InterPro"/>
</dbReference>
<dbReference type="InterPro" id="IPR003593">
    <property type="entry name" value="AAA+_ATPase"/>
</dbReference>
<dbReference type="SUPFAM" id="SSF52540">
    <property type="entry name" value="P-loop containing nucleoside triphosphate hydrolases"/>
    <property type="match status" value="1"/>
</dbReference>
<keyword evidence="3" id="KW-1185">Reference proteome</keyword>
<dbReference type="RefSeq" id="WP_197313065.1">
    <property type="nucleotide sequence ID" value="NZ_JADZLT010000056.1"/>
</dbReference>
<dbReference type="EMBL" id="JADZLT010000056">
    <property type="protein sequence ID" value="MBH0240001.1"/>
    <property type="molecule type" value="Genomic_DNA"/>
</dbReference>
<dbReference type="GO" id="GO:0006515">
    <property type="term" value="P:protein quality control for misfolded or incompletely synthesized proteins"/>
    <property type="evidence" value="ECO:0007669"/>
    <property type="project" value="TreeGrafter"/>
</dbReference>
<gene>
    <name evidence="2" type="ORF">I5731_19425</name>
</gene>
<proteinExistence type="predicted"/>
<dbReference type="InterPro" id="IPR003959">
    <property type="entry name" value="ATPase_AAA_core"/>
</dbReference>
<dbReference type="Proteomes" id="UP000631694">
    <property type="component" value="Unassembled WGS sequence"/>
</dbReference>
<evidence type="ECO:0000313" key="2">
    <source>
        <dbReference type="EMBL" id="MBH0240001.1"/>
    </source>
</evidence>
<dbReference type="PANTHER" id="PTHR43718">
    <property type="entry name" value="LON PROTEASE"/>
    <property type="match status" value="1"/>
</dbReference>
<dbReference type="PANTHER" id="PTHR43718:SF2">
    <property type="entry name" value="LON PROTEASE HOMOLOG, MITOCHONDRIAL"/>
    <property type="match status" value="1"/>
</dbReference>
<dbReference type="InterPro" id="IPR027417">
    <property type="entry name" value="P-loop_NTPase"/>
</dbReference>
<reference evidence="2" key="1">
    <citation type="submission" date="2020-12" db="EMBL/GenBank/DDBJ databases">
        <title>Methylobrevis albus sp. nov., isolated from fresh water lack sediment.</title>
        <authorList>
            <person name="Zou Q."/>
        </authorList>
    </citation>
    <scope>NUCLEOTIDE SEQUENCE</scope>
    <source>
        <strain evidence="2">L22</strain>
    </source>
</reference>
<feature type="domain" description="AAA+ ATPase" evidence="1">
    <location>
        <begin position="300"/>
        <end position="449"/>
    </location>
</feature>
<dbReference type="Gene3D" id="3.40.50.300">
    <property type="entry name" value="P-loop containing nucleotide triphosphate hydrolases"/>
    <property type="match status" value="1"/>
</dbReference>
<evidence type="ECO:0000313" key="3">
    <source>
        <dbReference type="Proteomes" id="UP000631694"/>
    </source>
</evidence>
<dbReference type="GO" id="GO:0007005">
    <property type="term" value="P:mitochondrion organization"/>
    <property type="evidence" value="ECO:0007669"/>
    <property type="project" value="TreeGrafter"/>
</dbReference>
<organism evidence="2 3">
    <name type="scientific">Methylobrevis albus</name>
    <dbReference type="NCBI Taxonomy" id="2793297"/>
    <lineage>
        <taxon>Bacteria</taxon>
        <taxon>Pseudomonadati</taxon>
        <taxon>Pseudomonadota</taxon>
        <taxon>Alphaproteobacteria</taxon>
        <taxon>Hyphomicrobiales</taxon>
        <taxon>Pleomorphomonadaceae</taxon>
        <taxon>Methylobrevis</taxon>
    </lineage>
</organism>